<feature type="region of interest" description="Disordered" evidence="7">
    <location>
        <begin position="1"/>
        <end position="27"/>
    </location>
</feature>
<evidence type="ECO:0000256" key="6">
    <source>
        <dbReference type="ARBA" id="ARBA00023012"/>
    </source>
</evidence>
<evidence type="ECO:0000259" key="9">
    <source>
        <dbReference type="PROSITE" id="PS50112"/>
    </source>
</evidence>
<keyword evidence="4" id="KW-0808">Transferase</keyword>
<dbReference type="Pfam" id="PF02518">
    <property type="entry name" value="HATPase_c"/>
    <property type="match status" value="1"/>
</dbReference>
<dbReference type="Gene3D" id="1.10.287.130">
    <property type="match status" value="1"/>
</dbReference>
<dbReference type="Pfam" id="PF13188">
    <property type="entry name" value="PAS_8"/>
    <property type="match status" value="1"/>
</dbReference>
<keyword evidence="5" id="KW-0418">Kinase</keyword>
<reference evidence="10 11" key="1">
    <citation type="submission" date="2020-10" db="EMBL/GenBank/DDBJ databases">
        <title>Ca. Dormibacterota MAGs.</title>
        <authorList>
            <person name="Montgomery K."/>
        </authorList>
    </citation>
    <scope>NUCLEOTIDE SEQUENCE [LARGE SCALE GENOMIC DNA]</scope>
    <source>
        <strain evidence="10">SC8811_S16_3</strain>
    </source>
</reference>
<evidence type="ECO:0000256" key="5">
    <source>
        <dbReference type="ARBA" id="ARBA00022777"/>
    </source>
</evidence>
<comment type="caution">
    <text evidence="10">The sequence shown here is derived from an EMBL/GenBank/DDBJ whole genome shotgun (WGS) entry which is preliminary data.</text>
</comment>
<protein>
    <recommendedName>
        <fullName evidence="2">histidine kinase</fullName>
        <ecNumber evidence="2">2.7.13.3</ecNumber>
    </recommendedName>
</protein>
<dbReference type="SUPFAM" id="SSF55874">
    <property type="entry name" value="ATPase domain of HSP90 chaperone/DNA topoisomerase II/histidine kinase"/>
    <property type="match status" value="1"/>
</dbReference>
<comment type="catalytic activity">
    <reaction evidence="1">
        <text>ATP + protein L-histidine = ADP + protein N-phospho-L-histidine.</text>
        <dbReference type="EC" id="2.7.13.3"/>
    </reaction>
</comment>
<evidence type="ECO:0000313" key="11">
    <source>
        <dbReference type="Proteomes" id="UP000620075"/>
    </source>
</evidence>
<dbReference type="PANTHER" id="PTHR43711:SF26">
    <property type="entry name" value="SENSOR HISTIDINE KINASE RCSC"/>
    <property type="match status" value="1"/>
</dbReference>
<sequence length="383" mass="41165">MGVPFRFMSGRAETDLTGGRRGSRSGISLPVQSGRARQWDLFDGDALRALFENAPDGLVILSTGGDVIHSNRAARRLLGGSGLSLTERLRGIQLAAGSSQTAQAEPGGAACEVRAAPTSIGGENVWLLSVHDVTALRRTEQERETGRQEALDASRLKGEILNLVAHEFRSPLSVIGGYLSMMAEGQLGEVPPMWALPIERTQQKVEELKGMVNDVLTAARLESGRLQVNRQNLDAGLLVKLAAERAKGRVALLEADLQYDVSDEALPVNVDTHQLGIVLDNLVNNALNYSEGKPELRLTSRRAGDEAEISVCDHGPGVASELQETIFERFQRGGGQGEPRRRGIGLGLAIARDLTELNGGKLCLAWSELGRGSRFTLRLPLAG</sequence>
<feature type="domain" description="PAS" evidence="9">
    <location>
        <begin position="43"/>
        <end position="79"/>
    </location>
</feature>
<organism evidence="10 11">
    <name type="scientific">Candidatus Dormiibacter inghamiae</name>
    <dbReference type="NCBI Taxonomy" id="3127013"/>
    <lineage>
        <taxon>Bacteria</taxon>
        <taxon>Bacillati</taxon>
        <taxon>Candidatus Dormiibacterota</taxon>
        <taxon>Candidatus Dormibacteria</taxon>
        <taxon>Candidatus Dormibacterales</taxon>
        <taxon>Candidatus Dormibacteraceae</taxon>
        <taxon>Candidatus Dormiibacter</taxon>
    </lineage>
</organism>
<name>A0A934NDK1_9BACT</name>
<dbReference type="EC" id="2.7.13.3" evidence="2"/>
<dbReference type="InterPro" id="IPR036890">
    <property type="entry name" value="HATPase_C_sf"/>
</dbReference>
<accession>A0A934NDK1</accession>
<evidence type="ECO:0000259" key="8">
    <source>
        <dbReference type="PROSITE" id="PS50109"/>
    </source>
</evidence>
<dbReference type="InterPro" id="IPR050736">
    <property type="entry name" value="Sensor_HK_Regulatory"/>
</dbReference>
<dbReference type="SUPFAM" id="SSF55785">
    <property type="entry name" value="PYP-like sensor domain (PAS domain)"/>
    <property type="match status" value="1"/>
</dbReference>
<dbReference type="PROSITE" id="PS50112">
    <property type="entry name" value="PAS"/>
    <property type="match status" value="1"/>
</dbReference>
<evidence type="ECO:0000313" key="10">
    <source>
        <dbReference type="EMBL" id="MBJ7603004.1"/>
    </source>
</evidence>
<dbReference type="InterPro" id="IPR035965">
    <property type="entry name" value="PAS-like_dom_sf"/>
</dbReference>
<dbReference type="InterPro" id="IPR000014">
    <property type="entry name" value="PAS"/>
</dbReference>
<keyword evidence="6" id="KW-0902">Two-component regulatory system</keyword>
<dbReference type="Proteomes" id="UP000620075">
    <property type="component" value="Unassembled WGS sequence"/>
</dbReference>
<dbReference type="InterPro" id="IPR005467">
    <property type="entry name" value="His_kinase_dom"/>
</dbReference>
<dbReference type="SMART" id="SM00388">
    <property type="entry name" value="HisKA"/>
    <property type="match status" value="1"/>
</dbReference>
<dbReference type="RefSeq" id="WP_338178285.1">
    <property type="nucleotide sequence ID" value="NZ_JAEKNQ010000030.1"/>
</dbReference>
<evidence type="ECO:0000256" key="3">
    <source>
        <dbReference type="ARBA" id="ARBA00022553"/>
    </source>
</evidence>
<dbReference type="PROSITE" id="PS50109">
    <property type="entry name" value="HIS_KIN"/>
    <property type="match status" value="1"/>
</dbReference>
<dbReference type="Pfam" id="PF00512">
    <property type="entry name" value="HisKA"/>
    <property type="match status" value="1"/>
</dbReference>
<dbReference type="InterPro" id="IPR004358">
    <property type="entry name" value="Sig_transdc_His_kin-like_C"/>
</dbReference>
<dbReference type="InterPro" id="IPR036097">
    <property type="entry name" value="HisK_dim/P_sf"/>
</dbReference>
<feature type="domain" description="Histidine kinase" evidence="8">
    <location>
        <begin position="163"/>
        <end position="383"/>
    </location>
</feature>
<gene>
    <name evidence="10" type="ORF">JF888_07420</name>
</gene>
<dbReference type="SUPFAM" id="SSF47384">
    <property type="entry name" value="Homodimeric domain of signal transducing histidine kinase"/>
    <property type="match status" value="1"/>
</dbReference>
<dbReference type="GO" id="GO:0000155">
    <property type="term" value="F:phosphorelay sensor kinase activity"/>
    <property type="evidence" value="ECO:0007669"/>
    <property type="project" value="InterPro"/>
</dbReference>
<dbReference type="EMBL" id="JAEKNQ010000030">
    <property type="protein sequence ID" value="MBJ7603004.1"/>
    <property type="molecule type" value="Genomic_DNA"/>
</dbReference>
<evidence type="ECO:0000256" key="2">
    <source>
        <dbReference type="ARBA" id="ARBA00012438"/>
    </source>
</evidence>
<evidence type="ECO:0000256" key="7">
    <source>
        <dbReference type="SAM" id="MobiDB-lite"/>
    </source>
</evidence>
<dbReference type="PRINTS" id="PR00344">
    <property type="entry name" value="BCTRLSENSOR"/>
</dbReference>
<dbReference type="Gene3D" id="3.30.565.10">
    <property type="entry name" value="Histidine kinase-like ATPase, C-terminal domain"/>
    <property type="match status" value="1"/>
</dbReference>
<proteinExistence type="predicted"/>
<evidence type="ECO:0000256" key="1">
    <source>
        <dbReference type="ARBA" id="ARBA00000085"/>
    </source>
</evidence>
<dbReference type="CDD" id="cd00075">
    <property type="entry name" value="HATPase"/>
    <property type="match status" value="1"/>
</dbReference>
<dbReference type="SMART" id="SM00387">
    <property type="entry name" value="HATPase_c"/>
    <property type="match status" value="1"/>
</dbReference>
<dbReference type="CDD" id="cd00082">
    <property type="entry name" value="HisKA"/>
    <property type="match status" value="1"/>
</dbReference>
<dbReference type="InterPro" id="IPR003594">
    <property type="entry name" value="HATPase_dom"/>
</dbReference>
<dbReference type="AlphaFoldDB" id="A0A934NDK1"/>
<dbReference type="Gene3D" id="3.30.450.20">
    <property type="entry name" value="PAS domain"/>
    <property type="match status" value="1"/>
</dbReference>
<dbReference type="InterPro" id="IPR003661">
    <property type="entry name" value="HisK_dim/P_dom"/>
</dbReference>
<evidence type="ECO:0000256" key="4">
    <source>
        <dbReference type="ARBA" id="ARBA00022679"/>
    </source>
</evidence>
<dbReference type="PANTHER" id="PTHR43711">
    <property type="entry name" value="TWO-COMPONENT HISTIDINE KINASE"/>
    <property type="match status" value="1"/>
</dbReference>
<keyword evidence="3" id="KW-0597">Phosphoprotein</keyword>